<organism evidence="1 2">
    <name type="scientific">Candidozyma pseudohaemuli</name>
    <dbReference type="NCBI Taxonomy" id="418784"/>
    <lineage>
        <taxon>Eukaryota</taxon>
        <taxon>Fungi</taxon>
        <taxon>Dikarya</taxon>
        <taxon>Ascomycota</taxon>
        <taxon>Saccharomycotina</taxon>
        <taxon>Pichiomycetes</taxon>
        <taxon>Metschnikowiaceae</taxon>
        <taxon>Candidozyma</taxon>
    </lineage>
</organism>
<proteinExistence type="predicted"/>
<dbReference type="EMBL" id="PYFQ01000006">
    <property type="protein sequence ID" value="PSK38349.1"/>
    <property type="molecule type" value="Genomic_DNA"/>
</dbReference>
<evidence type="ECO:0000313" key="1">
    <source>
        <dbReference type="EMBL" id="PSK38349.1"/>
    </source>
</evidence>
<evidence type="ECO:0000313" key="2">
    <source>
        <dbReference type="Proteomes" id="UP000241107"/>
    </source>
</evidence>
<dbReference type="Proteomes" id="UP000241107">
    <property type="component" value="Unassembled WGS sequence"/>
</dbReference>
<sequence>MTIGWIKFRFAEFKEKALDKSISNDQLHLAFGGLCADLQWIYEYILEKKTDKLPKDFARPLERIKKDAEMLKELIRVVRTYAIVLLEQTDRDPIKDIAPQLDAFNFCVHIARGDIQRAFDFGYYYPYKKRRPPYSSAV</sequence>
<dbReference type="GeneID" id="36566300"/>
<comment type="caution">
    <text evidence="1">The sequence shown here is derived from an EMBL/GenBank/DDBJ whole genome shotgun (WGS) entry which is preliminary data.</text>
</comment>
<accession>A0A2P7YQW9</accession>
<keyword evidence="2" id="KW-1185">Reference proteome</keyword>
<name>A0A2P7YQW9_9ASCO</name>
<gene>
    <name evidence="1" type="ORF">C7M61_002911</name>
</gene>
<dbReference type="VEuPathDB" id="FungiDB:C7M61_002911"/>
<reference evidence="1 2" key="1">
    <citation type="submission" date="2018-03" db="EMBL/GenBank/DDBJ databases">
        <title>Candida pseudohaemulonii genome assembly and annotation.</title>
        <authorList>
            <person name="Munoz J.F."/>
            <person name="Gade L.G."/>
            <person name="Chow N.A."/>
            <person name="Litvintseva A.P."/>
            <person name="Loparev V.N."/>
            <person name="Cuomo C.A."/>
        </authorList>
    </citation>
    <scope>NUCLEOTIDE SEQUENCE [LARGE SCALE GENOMIC DNA]</scope>
    <source>
        <strain evidence="1 2">B12108</strain>
    </source>
</reference>
<dbReference type="RefSeq" id="XP_024713674.1">
    <property type="nucleotide sequence ID" value="XM_024858268.1"/>
</dbReference>
<dbReference type="AlphaFoldDB" id="A0A2P7YQW9"/>
<protein>
    <submittedName>
        <fullName evidence="1">Uncharacterized protein</fullName>
    </submittedName>
</protein>